<feature type="compositionally biased region" description="Polar residues" evidence="1">
    <location>
        <begin position="185"/>
        <end position="205"/>
    </location>
</feature>
<feature type="compositionally biased region" description="Low complexity" evidence="1">
    <location>
        <begin position="216"/>
        <end position="226"/>
    </location>
</feature>
<reference evidence="2" key="1">
    <citation type="submission" date="2020-04" db="EMBL/GenBank/DDBJ databases">
        <title>Analysis of mating type loci in Filobasidium floriforme.</title>
        <authorList>
            <person name="Nowrousian M."/>
        </authorList>
    </citation>
    <scope>NUCLEOTIDE SEQUENCE</scope>
    <source>
        <strain evidence="2">CBS 6242</strain>
    </source>
</reference>
<sequence length="966" mass="105112">MSKLFRRSTSSVSVQQQALGKGSAPDDDSSTAERKMSKSLSMRFGNKRRTSNGSLVGTGEVVEGDNESRKSGSKRRLSSIFKPSSSSRGREGSVASMDDRSSLASVDPSITNSGKLSTSTHRPPPAPSSGLGTPTRIGTKTPVERRDVVANGNSSREGVSPTAVEARLQTMSLSANTSPVALATPVSSMGLSPLTTEPESISTIISPVASPVKATSSNGSPSNGGSKPRNRSDSVYSQWSYDFGDESDSDGEVYGTPAEGLSEVEEEDEEEDVARPANITRSDVPASTKPREEAIPSEAFLPEPSTQSANVSPPAYHDLRRQSSSAVIQRATVETQPDMKTGHKIQAHNPSAYTDLDQNAVLQPDIQKCKQIIHLFLTSRMKEAEALCQESDPDGVHMYIGNASAVMQAIKAMMTFDGEDLKAALEIAKTTSALSNSLRKPAGSLTGRLAGFVRDRSGIAHVKSMTLVEKHAELVFAETLLIKAVLGIVAGGDWVGLIKEALNMRTAYGIYRTLQLYLETGNDPTLDQHFKSGVQLGSGLSSLMLSLLPSKVMKVAELLGYAGDRKTALATLMAAGGWSADRKEPAISAEEDGLRRAICDMGILTFHLVISFLMPVAGVDVHLAQNVLNFNMERPCLGIFFMYFHSRLLTLQAQPEKANDVLQKALNMPLEYVQLQHICLWDMGVNNLMMSHFKRSRGCFKILANESSWSKATYMYSEAACLAELSSSDESFNEHETLSNIMLEVPKNMKRIAGKSLPVEKFVSRKARKFISQGNRLMLPAIELGYFFGALPNTPPRILYNKVIPRIEQQLKKVMASDEQNYEGGIGYWDDYCLAHFLLGTAYSFAAYPHEEAIIAADDEKTYSMTSKEASQKSSAALQAALNSSSKITLDHWIPYFTHYELARLCSQQSDQEQAKHHLGLILSGKPLETAPTGKDHGKYSLENALMIKAYAGMQTLRENASAKMH</sequence>
<dbReference type="AlphaFoldDB" id="A0A8K0NRY5"/>
<protein>
    <submittedName>
        <fullName evidence="2">Uncharacterized protein</fullName>
    </submittedName>
</protein>
<dbReference type="PANTHER" id="PTHR31859">
    <property type="entry name" value="TETRATRICOPEPTIDE REPEAT PROTEIN 39 FAMILY MEMBER"/>
    <property type="match status" value="1"/>
</dbReference>
<feature type="region of interest" description="Disordered" evidence="1">
    <location>
        <begin position="185"/>
        <end position="316"/>
    </location>
</feature>
<comment type="caution">
    <text evidence="2">The sequence shown here is derived from an EMBL/GenBank/DDBJ whole genome shotgun (WGS) entry which is preliminary data.</text>
</comment>
<dbReference type="GO" id="GO:0005634">
    <property type="term" value="C:nucleus"/>
    <property type="evidence" value="ECO:0007669"/>
    <property type="project" value="TreeGrafter"/>
</dbReference>
<evidence type="ECO:0000313" key="3">
    <source>
        <dbReference type="Proteomes" id="UP000812966"/>
    </source>
</evidence>
<dbReference type="EMBL" id="JABELV010000026">
    <property type="protein sequence ID" value="KAG7562741.1"/>
    <property type="molecule type" value="Genomic_DNA"/>
</dbReference>
<dbReference type="InterPro" id="IPR019412">
    <property type="entry name" value="IML2/TPR_39"/>
</dbReference>
<feature type="compositionally biased region" description="Acidic residues" evidence="1">
    <location>
        <begin position="262"/>
        <end position="272"/>
    </location>
</feature>
<dbReference type="Proteomes" id="UP000812966">
    <property type="component" value="Unassembled WGS sequence"/>
</dbReference>
<proteinExistence type="predicted"/>
<name>A0A8K0NRY5_9TREE</name>
<organism evidence="2 3">
    <name type="scientific">Filobasidium floriforme</name>
    <dbReference type="NCBI Taxonomy" id="5210"/>
    <lineage>
        <taxon>Eukaryota</taxon>
        <taxon>Fungi</taxon>
        <taxon>Dikarya</taxon>
        <taxon>Basidiomycota</taxon>
        <taxon>Agaricomycotina</taxon>
        <taxon>Tremellomycetes</taxon>
        <taxon>Filobasidiales</taxon>
        <taxon>Filobasidiaceae</taxon>
        <taxon>Filobasidium</taxon>
    </lineage>
</organism>
<dbReference type="GO" id="GO:0005829">
    <property type="term" value="C:cytosol"/>
    <property type="evidence" value="ECO:0007669"/>
    <property type="project" value="TreeGrafter"/>
</dbReference>
<gene>
    <name evidence="2" type="ORF">FFLO_01802</name>
</gene>
<feature type="compositionally biased region" description="Polar residues" evidence="1">
    <location>
        <begin position="102"/>
        <end position="121"/>
    </location>
</feature>
<accession>A0A8K0NRY5</accession>
<keyword evidence="3" id="KW-1185">Reference proteome</keyword>
<evidence type="ECO:0000313" key="2">
    <source>
        <dbReference type="EMBL" id="KAG7562741.1"/>
    </source>
</evidence>
<dbReference type="GO" id="GO:0005741">
    <property type="term" value="C:mitochondrial outer membrane"/>
    <property type="evidence" value="ECO:0007669"/>
    <property type="project" value="TreeGrafter"/>
</dbReference>
<dbReference type="PANTHER" id="PTHR31859:SF1">
    <property type="entry name" value="TETRATRICOPEPTIDE REPEAT PROTEIN 39C"/>
    <property type="match status" value="1"/>
</dbReference>
<feature type="region of interest" description="Disordered" evidence="1">
    <location>
        <begin position="1"/>
        <end position="163"/>
    </location>
</feature>
<evidence type="ECO:0000256" key="1">
    <source>
        <dbReference type="SAM" id="MobiDB-lite"/>
    </source>
</evidence>
<dbReference type="Pfam" id="PF10300">
    <property type="entry name" value="Iml2-TPR_39"/>
    <property type="match status" value="1"/>
</dbReference>